<dbReference type="InterPro" id="IPR003593">
    <property type="entry name" value="AAA+_ATPase"/>
</dbReference>
<dbReference type="InterPro" id="IPR054594">
    <property type="entry name" value="Lon_lid"/>
</dbReference>
<comment type="catalytic activity">
    <reaction evidence="9 10 11 14">
        <text>Hydrolysis of proteins in presence of ATP.</text>
        <dbReference type="EC" id="3.4.21.53"/>
    </reaction>
</comment>
<reference evidence="18 19" key="1">
    <citation type="submission" date="2019-08" db="EMBL/GenBank/DDBJ databases">
        <title>Complete genome sequence of Arcobacter acticola.</title>
        <authorList>
            <person name="Miller W."/>
        </authorList>
    </citation>
    <scope>NUCLEOTIDE SEQUENCE [LARGE SCALE GENOMIC DNA]</scope>
    <source>
        <strain evidence="18 19">KCTC 52212</strain>
    </source>
</reference>
<comment type="subcellular location">
    <subcellularLocation>
        <location evidence="1 10 11">Cytoplasm</location>
    </subcellularLocation>
</comment>
<dbReference type="PANTHER" id="PTHR43718:SF2">
    <property type="entry name" value="LON PROTEASE HOMOLOG, MITOCHONDRIAL"/>
    <property type="match status" value="1"/>
</dbReference>
<dbReference type="EC" id="3.4.21.53" evidence="10 11"/>
<feature type="active site" evidence="10 12">
    <location>
        <position position="754"/>
    </location>
</feature>
<keyword evidence="3 10" id="KW-0645">Protease</keyword>
<dbReference type="GO" id="GO:0016887">
    <property type="term" value="F:ATP hydrolysis activity"/>
    <property type="evidence" value="ECO:0007669"/>
    <property type="project" value="UniProtKB-UniRule"/>
</dbReference>
<feature type="active site" evidence="10 12">
    <location>
        <position position="711"/>
    </location>
</feature>
<evidence type="ECO:0000256" key="13">
    <source>
        <dbReference type="PIRSR" id="PIRSR001174-2"/>
    </source>
</evidence>
<evidence type="ECO:0000256" key="4">
    <source>
        <dbReference type="ARBA" id="ARBA00022741"/>
    </source>
</evidence>
<gene>
    <name evidence="10 18" type="primary">lon</name>
    <name evidence="18" type="ORF">AACT_0850</name>
</gene>
<evidence type="ECO:0000256" key="12">
    <source>
        <dbReference type="PIRSR" id="PIRSR001174-1"/>
    </source>
</evidence>
<evidence type="ECO:0000256" key="9">
    <source>
        <dbReference type="ARBA" id="ARBA00050665"/>
    </source>
</evidence>
<dbReference type="PROSITE" id="PS51787">
    <property type="entry name" value="LON_N"/>
    <property type="match status" value="1"/>
</dbReference>
<dbReference type="Gene3D" id="2.30.130.40">
    <property type="entry name" value="LON domain-like"/>
    <property type="match status" value="1"/>
</dbReference>
<dbReference type="SUPFAM" id="SSF52540">
    <property type="entry name" value="P-loop containing nucleoside triphosphate hydrolases"/>
    <property type="match status" value="1"/>
</dbReference>
<dbReference type="Gene3D" id="1.20.58.1480">
    <property type="match status" value="1"/>
</dbReference>
<dbReference type="InterPro" id="IPR014721">
    <property type="entry name" value="Ribsml_uS5_D2-typ_fold_subgr"/>
</dbReference>
<dbReference type="InterPro" id="IPR020568">
    <property type="entry name" value="Ribosomal_Su5_D2-typ_SF"/>
</dbReference>
<evidence type="ECO:0000256" key="6">
    <source>
        <dbReference type="ARBA" id="ARBA00022825"/>
    </source>
</evidence>
<dbReference type="Pfam" id="PF00004">
    <property type="entry name" value="AAA"/>
    <property type="match status" value="1"/>
</dbReference>
<dbReference type="InterPro" id="IPR027065">
    <property type="entry name" value="Lon_Prtase"/>
</dbReference>
<evidence type="ECO:0000256" key="3">
    <source>
        <dbReference type="ARBA" id="ARBA00022670"/>
    </source>
</evidence>
<evidence type="ECO:0000256" key="2">
    <source>
        <dbReference type="ARBA" id="ARBA00022490"/>
    </source>
</evidence>
<dbReference type="InterPro" id="IPR004815">
    <property type="entry name" value="Lon_bac/euk-typ"/>
</dbReference>
<dbReference type="NCBIfam" id="TIGR00763">
    <property type="entry name" value="lon"/>
    <property type="match status" value="1"/>
</dbReference>
<dbReference type="GO" id="GO:0043565">
    <property type="term" value="F:sequence-specific DNA binding"/>
    <property type="evidence" value="ECO:0007669"/>
    <property type="project" value="UniProtKB-UniRule"/>
</dbReference>
<evidence type="ECO:0000313" key="19">
    <source>
        <dbReference type="Proteomes" id="UP000503483"/>
    </source>
</evidence>
<name>A0A6M8EXY8_9BACT</name>
<dbReference type="Proteomes" id="UP000503483">
    <property type="component" value="Chromosome"/>
</dbReference>
<dbReference type="PRINTS" id="PR00830">
    <property type="entry name" value="ENDOLAPTASE"/>
</dbReference>
<evidence type="ECO:0000259" key="16">
    <source>
        <dbReference type="PROSITE" id="PS51786"/>
    </source>
</evidence>
<dbReference type="Pfam" id="PF22667">
    <property type="entry name" value="Lon_lid"/>
    <property type="match status" value="1"/>
</dbReference>
<keyword evidence="6 10" id="KW-0720">Serine protease</keyword>
<comment type="similarity">
    <text evidence="10 11 14 15">Belongs to the peptidase S16 family.</text>
</comment>
<evidence type="ECO:0000256" key="14">
    <source>
        <dbReference type="PROSITE-ProRule" id="PRU01122"/>
    </source>
</evidence>
<dbReference type="InterPro" id="IPR027417">
    <property type="entry name" value="P-loop_NTPase"/>
</dbReference>
<proteinExistence type="evidence at transcript level"/>
<keyword evidence="2 10" id="KW-0963">Cytoplasm</keyword>
<evidence type="ECO:0000259" key="17">
    <source>
        <dbReference type="PROSITE" id="PS51787"/>
    </source>
</evidence>
<dbReference type="InterPro" id="IPR027543">
    <property type="entry name" value="Lon_bac"/>
</dbReference>
<dbReference type="PIRSF" id="PIRSF001174">
    <property type="entry name" value="Lon_proteas"/>
    <property type="match status" value="1"/>
</dbReference>
<keyword evidence="4 10" id="KW-0547">Nucleotide-binding</keyword>
<dbReference type="InterPro" id="IPR008269">
    <property type="entry name" value="Lon_proteolytic"/>
</dbReference>
<dbReference type="RefSeq" id="WP_172125280.1">
    <property type="nucleotide sequence ID" value="NZ_CP042652.1"/>
</dbReference>
<dbReference type="InterPro" id="IPR003111">
    <property type="entry name" value="Lon_prtase_N"/>
</dbReference>
<keyword evidence="5 10" id="KW-0378">Hydrolase</keyword>
<sequence length="806" mass="91046">MELENYDEFPQTIPLIIEDDIFLYPFMIAPLFLSNEQNIKAVEYAIENNKLVVVAVSKHGKEGKREHNSFFDVGVVGNIMRKVSLPDGKIKVLFQGLVKGRISDFSDDNSLFAHVDILKNEESNEQSIKSVIEVLIENVKKLSRLNIKFPADLVKTIEENDDPTRIADLISSVLKVKKEEAYKLFSQTNVEQRLLDIIEVIKKEIESFKIQKEITQKVNSKIEKTHKDYFLKEQIKAIQKELGSDNKKDEEIKSYKKRLKAKKEFMPKEGYKETKKQIEKLGRMNPDSPDASLLQTYVEQVLDIPFGEYANEKISVKNVEDQLNKDHYSLEKAKERISEYFAVKQLLEQRNIEDLKSKGTVLCFVGPPGVGKTSLANSISKALQRPLIRVALGGMEDVNELRGHRRTYVGAMPGRLIKGIIDAKKMNPVMVLDEIDKLGANHRGDPTAVMLEILDPEQNHEFRDLYLNFPVDLSQVIFVSTANDARRIPAPLRDRMEFIEISSYTPNEKYHIAKDYLIPQELEKHGLKKTEVSLNKTTIELIIAKYTREAGVRNLRRVFSKLFRKCVKQILNDETLTKVIINTKNIKSFLDNPIFEIDPADKKDFVGIANGLAWTSVGGDVLKIEAIKLKGKGSLTVTGNLGEVMKESSRISYSVVKVLIDKGALLIENEIIPKSAKEVEEKIIVDPSEIYKRFDIHLHIPEGATPKDGPSAGITMALTIASILSEKAIKADVAMTGELTLSGKVLPIGGLKEKLIAAYKAKMKKALVPRKNFERDLDDIPQEVKDAMEIKAVDVIEDVLKEALVL</sequence>
<dbReference type="InterPro" id="IPR008268">
    <property type="entry name" value="Peptidase_S16_AS"/>
</dbReference>
<dbReference type="InterPro" id="IPR046336">
    <property type="entry name" value="Lon_prtase_N_sf"/>
</dbReference>
<dbReference type="GO" id="GO:0004252">
    <property type="term" value="F:serine-type endopeptidase activity"/>
    <property type="evidence" value="ECO:0007669"/>
    <property type="project" value="UniProtKB-UniRule"/>
</dbReference>
<dbReference type="PROSITE" id="PS51786">
    <property type="entry name" value="LON_PROTEOLYTIC"/>
    <property type="match status" value="1"/>
</dbReference>
<accession>A0A6M8EXY8</accession>
<dbReference type="Pfam" id="PF05362">
    <property type="entry name" value="Lon_C"/>
    <property type="match status" value="1"/>
</dbReference>
<dbReference type="SUPFAM" id="SSF88697">
    <property type="entry name" value="PUA domain-like"/>
    <property type="match status" value="1"/>
</dbReference>
<keyword evidence="8 10" id="KW-0346">Stress response</keyword>
<dbReference type="SMART" id="SM00464">
    <property type="entry name" value="LON"/>
    <property type="match status" value="1"/>
</dbReference>
<dbReference type="SUPFAM" id="SSF54211">
    <property type="entry name" value="Ribosomal protein S5 domain 2-like"/>
    <property type="match status" value="1"/>
</dbReference>
<evidence type="ECO:0000256" key="11">
    <source>
        <dbReference type="PIRNR" id="PIRNR001174"/>
    </source>
</evidence>
<comment type="function">
    <text evidence="10">ATP-dependent serine protease that mediates the selective degradation of mutant and abnormal proteins as well as certain short-lived regulatory proteins. Required for cellular homeostasis and for survival from DNA damage and developmental changes induced by stress. Degrades polypeptides processively to yield small peptide fragments that are 5 to 10 amino acids long. Binds to DNA in a double-stranded, site-specific manner.</text>
</comment>
<feature type="domain" description="Lon proteolytic" evidence="16">
    <location>
        <begin position="603"/>
        <end position="806"/>
    </location>
</feature>
<dbReference type="Pfam" id="PF02190">
    <property type="entry name" value="LON_substr_bdg"/>
    <property type="match status" value="1"/>
</dbReference>
<dbReference type="GO" id="GO:0034605">
    <property type="term" value="P:cellular response to heat"/>
    <property type="evidence" value="ECO:0007669"/>
    <property type="project" value="UniProtKB-UniRule"/>
</dbReference>
<dbReference type="GO" id="GO:0004176">
    <property type="term" value="F:ATP-dependent peptidase activity"/>
    <property type="evidence" value="ECO:0007669"/>
    <property type="project" value="UniProtKB-UniRule"/>
</dbReference>
<evidence type="ECO:0000256" key="15">
    <source>
        <dbReference type="RuleBase" id="RU000591"/>
    </source>
</evidence>
<keyword evidence="18" id="KW-0238">DNA-binding</keyword>
<evidence type="ECO:0000256" key="8">
    <source>
        <dbReference type="ARBA" id="ARBA00023016"/>
    </source>
</evidence>
<dbReference type="AlphaFoldDB" id="A0A6M8EXY8"/>
<protein>
    <recommendedName>
        <fullName evidence="10 11">Lon protease</fullName>
        <ecNumber evidence="10 11">3.4.21.53</ecNumber>
    </recommendedName>
    <alternativeName>
        <fullName evidence="10">ATP-dependent protease La</fullName>
    </alternativeName>
</protein>
<dbReference type="Gene3D" id="1.10.8.60">
    <property type="match status" value="1"/>
</dbReference>
<dbReference type="Gene3D" id="3.40.50.300">
    <property type="entry name" value="P-loop containing nucleotide triphosphate hydrolases"/>
    <property type="match status" value="1"/>
</dbReference>
<organism evidence="18 19">
    <name type="scientific">Arcobacter acticola</name>
    <dbReference type="NCBI Taxonomy" id="1849015"/>
    <lineage>
        <taxon>Bacteria</taxon>
        <taxon>Pseudomonadati</taxon>
        <taxon>Campylobacterota</taxon>
        <taxon>Epsilonproteobacteria</taxon>
        <taxon>Campylobacterales</taxon>
        <taxon>Arcobacteraceae</taxon>
        <taxon>Arcobacter</taxon>
    </lineage>
</organism>
<dbReference type="InterPro" id="IPR003959">
    <property type="entry name" value="ATPase_AAA_core"/>
</dbReference>
<dbReference type="Gene3D" id="3.30.230.10">
    <property type="match status" value="1"/>
</dbReference>
<dbReference type="InterPro" id="IPR015947">
    <property type="entry name" value="PUA-like_sf"/>
</dbReference>
<dbReference type="FunFam" id="3.40.50.300:FF:000021">
    <property type="entry name" value="Lon protease homolog"/>
    <property type="match status" value="1"/>
</dbReference>
<dbReference type="PANTHER" id="PTHR43718">
    <property type="entry name" value="LON PROTEASE"/>
    <property type="match status" value="1"/>
</dbReference>
<evidence type="ECO:0000256" key="1">
    <source>
        <dbReference type="ARBA" id="ARBA00004496"/>
    </source>
</evidence>
<dbReference type="EMBL" id="CP042652">
    <property type="protein sequence ID" value="QKE28044.1"/>
    <property type="molecule type" value="Genomic_DNA"/>
</dbReference>
<dbReference type="CDD" id="cd19500">
    <property type="entry name" value="RecA-like_Lon"/>
    <property type="match status" value="1"/>
</dbReference>
<evidence type="ECO:0000256" key="10">
    <source>
        <dbReference type="HAMAP-Rule" id="MF_01973"/>
    </source>
</evidence>
<keyword evidence="7 10" id="KW-0067">ATP-binding</keyword>
<dbReference type="GO" id="GO:0005737">
    <property type="term" value="C:cytoplasm"/>
    <property type="evidence" value="ECO:0007669"/>
    <property type="project" value="UniProtKB-SubCell"/>
</dbReference>
<comment type="subunit">
    <text evidence="10 11">Homohexamer. Organized in a ring with a central cavity.</text>
</comment>
<evidence type="ECO:0000313" key="18">
    <source>
        <dbReference type="EMBL" id="QKE28044.1"/>
    </source>
</evidence>
<evidence type="ECO:0000256" key="7">
    <source>
        <dbReference type="ARBA" id="ARBA00022840"/>
    </source>
</evidence>
<comment type="induction">
    <text evidence="10">By heat shock.</text>
</comment>
<feature type="domain" description="Lon N-terminal" evidence="17">
    <location>
        <begin position="13"/>
        <end position="205"/>
    </location>
</feature>
<dbReference type="KEGG" id="paco:AACT_0850"/>
<dbReference type="Gene3D" id="1.20.5.5270">
    <property type="match status" value="1"/>
</dbReference>
<dbReference type="HAMAP" id="MF_01973">
    <property type="entry name" value="lon_bact"/>
    <property type="match status" value="1"/>
</dbReference>
<dbReference type="GO" id="GO:0006515">
    <property type="term" value="P:protein quality control for misfolded or incompletely synthesized proteins"/>
    <property type="evidence" value="ECO:0007669"/>
    <property type="project" value="UniProtKB-UniRule"/>
</dbReference>
<dbReference type="SMART" id="SM00382">
    <property type="entry name" value="AAA"/>
    <property type="match status" value="1"/>
</dbReference>
<dbReference type="PROSITE" id="PS01046">
    <property type="entry name" value="LON_SER"/>
    <property type="match status" value="1"/>
</dbReference>
<evidence type="ECO:0000256" key="5">
    <source>
        <dbReference type="ARBA" id="ARBA00022801"/>
    </source>
</evidence>
<feature type="binding site" evidence="10 13">
    <location>
        <begin position="366"/>
        <end position="373"/>
    </location>
    <ligand>
        <name>ATP</name>
        <dbReference type="ChEBI" id="CHEBI:30616"/>
    </ligand>
</feature>
<keyword evidence="19" id="KW-1185">Reference proteome</keyword>
<dbReference type="GO" id="GO:0005524">
    <property type="term" value="F:ATP binding"/>
    <property type="evidence" value="ECO:0007669"/>
    <property type="project" value="UniProtKB-UniRule"/>
</dbReference>